<organism evidence="1 2">
    <name type="scientific">Mycolicibacter heraklionensis</name>
    <dbReference type="NCBI Taxonomy" id="512402"/>
    <lineage>
        <taxon>Bacteria</taxon>
        <taxon>Bacillati</taxon>
        <taxon>Actinomycetota</taxon>
        <taxon>Actinomycetes</taxon>
        <taxon>Mycobacteriales</taxon>
        <taxon>Mycobacteriaceae</taxon>
        <taxon>Mycolicibacter</taxon>
    </lineage>
</organism>
<accession>A0ABR5FL16</accession>
<evidence type="ECO:0000313" key="2">
    <source>
        <dbReference type="Proteomes" id="UP000036464"/>
    </source>
</evidence>
<keyword evidence="2" id="KW-1185">Reference proteome</keyword>
<sequence length="123" mass="11997">MAGTDYMPKFLGGCTITCIATADITAGQLVVNSGDYKVAPASAAAAKQFGVAVRTVKAGQKVAVWFEGVHPLAASGAIAAGAPVIAAASGAVAAAAVDTPVGQIVGYAMAAAANSLVDVRLSY</sequence>
<dbReference type="EMBL" id="LDPO01000001">
    <property type="protein sequence ID" value="KLO31589.1"/>
    <property type="molecule type" value="Genomic_DNA"/>
</dbReference>
<protein>
    <recommendedName>
        <fullName evidence="3">DUF2190 domain-containing protein</fullName>
    </recommendedName>
</protein>
<name>A0ABR5FL16_9MYCO</name>
<evidence type="ECO:0000313" key="1">
    <source>
        <dbReference type="EMBL" id="KLO31589.1"/>
    </source>
</evidence>
<dbReference type="Pfam" id="PF09956">
    <property type="entry name" value="Phage_cement_2"/>
    <property type="match status" value="1"/>
</dbReference>
<comment type="caution">
    <text evidence="1">The sequence shown here is derived from an EMBL/GenBank/DDBJ whole genome shotgun (WGS) entry which is preliminary data.</text>
</comment>
<evidence type="ECO:0008006" key="3">
    <source>
        <dbReference type="Google" id="ProtNLM"/>
    </source>
</evidence>
<gene>
    <name evidence="1" type="ORF">ABW16_01785</name>
</gene>
<dbReference type="InterPro" id="IPR011231">
    <property type="entry name" value="Phage_VT1-Sakai_H0018"/>
</dbReference>
<proteinExistence type="predicted"/>
<dbReference type="Proteomes" id="UP000036464">
    <property type="component" value="Unassembled WGS sequence"/>
</dbReference>
<reference evidence="1 2" key="1">
    <citation type="submission" date="2015-05" db="EMBL/GenBank/DDBJ databases">
        <title>Genome sequence of Mycobacterium heraklionense Davo strain.</title>
        <authorList>
            <person name="Greninger A.L."/>
            <person name="Cunningham G."/>
            <person name="Miller S."/>
        </authorList>
    </citation>
    <scope>NUCLEOTIDE SEQUENCE [LARGE SCALE GENOMIC DNA]</scope>
    <source>
        <strain evidence="1 2">Davo</strain>
    </source>
</reference>
<dbReference type="RefSeq" id="WP_047317375.1">
    <property type="nucleotide sequence ID" value="NZ_LDPO01000001.1"/>
</dbReference>